<dbReference type="InterPro" id="IPR043128">
    <property type="entry name" value="Rev_trsase/Diguanyl_cyclase"/>
</dbReference>
<gene>
    <name evidence="6" type="primary">cph2_5</name>
    <name evidence="6" type="ORF">EHSB41UT_03328</name>
</gene>
<dbReference type="PROSITE" id="PS50883">
    <property type="entry name" value="EAL"/>
    <property type="match status" value="1"/>
</dbReference>
<dbReference type="PANTHER" id="PTHR44757">
    <property type="entry name" value="DIGUANYLATE CYCLASE DGCP"/>
    <property type="match status" value="1"/>
</dbReference>
<evidence type="ECO:0000313" key="6">
    <source>
        <dbReference type="EMBL" id="SMA49537.1"/>
    </source>
</evidence>
<keyword evidence="3" id="KW-0812">Transmembrane</keyword>
<feature type="transmembrane region" description="Helical" evidence="3">
    <location>
        <begin position="51"/>
        <end position="70"/>
    </location>
</feature>
<dbReference type="CDD" id="cd01948">
    <property type="entry name" value="EAL"/>
    <property type="match status" value="1"/>
</dbReference>
<dbReference type="RefSeq" id="WP_087111936.1">
    <property type="nucleotide sequence ID" value="NZ_CBCSCN010000010.1"/>
</dbReference>
<dbReference type="GO" id="GO:0003824">
    <property type="term" value="F:catalytic activity"/>
    <property type="evidence" value="ECO:0007669"/>
    <property type="project" value="UniProtKB-ARBA"/>
</dbReference>
<feature type="domain" description="EAL" evidence="4">
    <location>
        <begin position="269"/>
        <end position="523"/>
    </location>
</feature>
<dbReference type="PROSITE" id="PS50887">
    <property type="entry name" value="GGDEF"/>
    <property type="match status" value="1"/>
</dbReference>
<dbReference type="Pfam" id="PF00990">
    <property type="entry name" value="GGDEF"/>
    <property type="match status" value="1"/>
</dbReference>
<dbReference type="SUPFAM" id="SSF55073">
    <property type="entry name" value="Nucleotide cyclase"/>
    <property type="match status" value="1"/>
</dbReference>
<keyword evidence="2" id="KW-0175">Coiled coil</keyword>
<dbReference type="InterPro" id="IPR052155">
    <property type="entry name" value="Biofilm_reg_signaling"/>
</dbReference>
<dbReference type="NCBIfam" id="TIGR00254">
    <property type="entry name" value="GGDEF"/>
    <property type="match status" value="1"/>
</dbReference>
<dbReference type="Pfam" id="PF00563">
    <property type="entry name" value="EAL"/>
    <property type="match status" value="1"/>
</dbReference>
<dbReference type="InterPro" id="IPR000160">
    <property type="entry name" value="GGDEF_dom"/>
</dbReference>
<dbReference type="Gene3D" id="3.30.70.270">
    <property type="match status" value="1"/>
</dbReference>
<accession>A0A1X7AMN9</accession>
<keyword evidence="3" id="KW-0472">Membrane</keyword>
<dbReference type="SMART" id="SM00267">
    <property type="entry name" value="GGDEF"/>
    <property type="match status" value="1"/>
</dbReference>
<evidence type="ECO:0000256" key="2">
    <source>
        <dbReference type="SAM" id="Coils"/>
    </source>
</evidence>
<dbReference type="SUPFAM" id="SSF141868">
    <property type="entry name" value="EAL domain-like"/>
    <property type="match status" value="1"/>
</dbReference>
<reference evidence="6 7" key="1">
    <citation type="submission" date="2017-03" db="EMBL/GenBank/DDBJ databases">
        <authorList>
            <person name="Afonso C.L."/>
            <person name="Miller P.J."/>
            <person name="Scott M.A."/>
            <person name="Spackman E."/>
            <person name="Goraichik I."/>
            <person name="Dimitrov K.M."/>
            <person name="Suarez D.L."/>
            <person name="Swayne D.E."/>
        </authorList>
    </citation>
    <scope>NUCLEOTIDE SEQUENCE [LARGE SCALE GENOMIC DNA]</scope>
    <source>
        <strain evidence="6">SB41UT1</strain>
    </source>
</reference>
<proteinExistence type="predicted"/>
<dbReference type="Gene3D" id="3.20.20.450">
    <property type="entry name" value="EAL domain"/>
    <property type="match status" value="1"/>
</dbReference>
<feature type="transmembrane region" description="Helical" evidence="3">
    <location>
        <begin position="12"/>
        <end position="31"/>
    </location>
</feature>
<keyword evidence="7" id="KW-1185">Reference proteome</keyword>
<dbReference type="InterPro" id="IPR035919">
    <property type="entry name" value="EAL_sf"/>
</dbReference>
<dbReference type="Proteomes" id="UP000196573">
    <property type="component" value="Unassembled WGS sequence"/>
</dbReference>
<protein>
    <submittedName>
        <fullName evidence="6">Phytochrome-like protein cph2</fullName>
    </submittedName>
</protein>
<feature type="domain" description="GGDEF" evidence="5">
    <location>
        <begin position="127"/>
        <end position="260"/>
    </location>
</feature>
<dbReference type="OrthoDB" id="5777683at2"/>
<dbReference type="FunFam" id="3.30.70.270:FF:000001">
    <property type="entry name" value="Diguanylate cyclase domain protein"/>
    <property type="match status" value="1"/>
</dbReference>
<evidence type="ECO:0000259" key="5">
    <source>
        <dbReference type="PROSITE" id="PS50887"/>
    </source>
</evidence>
<sequence>MKRLYNFFDYDVAVIAVLSIVVVFLATEFELFDQFYQYSKNNPHLRLDELAALLIILSLVFIFIGVRKWFDAKKAYMQLEEALEEREDALEKARELARCDEVTGLLNRKGCLEYLHDSLVRASRSDCKTALMLVDIDRFKVINDHYGHKEGDKLLTQFGQRMQSLLRQTDYVARTGGDQFAVILNHLADYSGAARVARKILDSLDAPFDVREESTNLTCSIGISVSPQDSSECSQLMHDADLAMYQAKASGRSTYKFYTSVLQAEVVGKLALEKELREAIKNEELEPWFQPQYELKTLKLIGFEALVRWNHPTRGVLPPGKFIDLAEETGLIINIGEIVLEKACAHLKTMQKMSSQSLKMSINLSPRQLESDNLVPFIKRIVTKNCIDPRNVVLEITENLLLQKTREVLDTLAQLKSMGIRIALDDFGTGYSAIAYLQQFHFDQIKIDRSFIQHAHENGKDIRLVKLMLGIATHLGMDIVAEGIEVNEQLSALRDLDCPLGQGYLFSKPVIFSDAEKLILKNEEHIKTVPEEDEAERSLTVALAG</sequence>
<dbReference type="CDD" id="cd01949">
    <property type="entry name" value="GGDEF"/>
    <property type="match status" value="1"/>
</dbReference>
<dbReference type="AlphaFoldDB" id="A0A1X7AMN9"/>
<evidence type="ECO:0000256" key="3">
    <source>
        <dbReference type="SAM" id="Phobius"/>
    </source>
</evidence>
<dbReference type="EMBL" id="FWPT01000008">
    <property type="protein sequence ID" value="SMA49537.1"/>
    <property type="molecule type" value="Genomic_DNA"/>
</dbReference>
<evidence type="ECO:0000256" key="1">
    <source>
        <dbReference type="ARBA" id="ARBA00001946"/>
    </source>
</evidence>
<organism evidence="6 7">
    <name type="scientific">Parendozoicomonas haliclonae</name>
    <dbReference type="NCBI Taxonomy" id="1960125"/>
    <lineage>
        <taxon>Bacteria</taxon>
        <taxon>Pseudomonadati</taxon>
        <taxon>Pseudomonadota</taxon>
        <taxon>Gammaproteobacteria</taxon>
        <taxon>Oceanospirillales</taxon>
        <taxon>Endozoicomonadaceae</taxon>
        <taxon>Parendozoicomonas</taxon>
    </lineage>
</organism>
<dbReference type="InterPro" id="IPR029787">
    <property type="entry name" value="Nucleotide_cyclase"/>
</dbReference>
<name>A0A1X7AMN9_9GAMM</name>
<dbReference type="SMART" id="SM00052">
    <property type="entry name" value="EAL"/>
    <property type="match status" value="1"/>
</dbReference>
<comment type="cofactor">
    <cofactor evidence="1">
        <name>Mg(2+)</name>
        <dbReference type="ChEBI" id="CHEBI:18420"/>
    </cofactor>
</comment>
<evidence type="ECO:0000259" key="4">
    <source>
        <dbReference type="PROSITE" id="PS50883"/>
    </source>
</evidence>
<dbReference type="InterPro" id="IPR001633">
    <property type="entry name" value="EAL_dom"/>
</dbReference>
<keyword evidence="3" id="KW-1133">Transmembrane helix</keyword>
<evidence type="ECO:0000313" key="7">
    <source>
        <dbReference type="Proteomes" id="UP000196573"/>
    </source>
</evidence>
<dbReference type="PANTHER" id="PTHR44757:SF2">
    <property type="entry name" value="BIOFILM ARCHITECTURE MAINTENANCE PROTEIN MBAA"/>
    <property type="match status" value="1"/>
</dbReference>
<feature type="coiled-coil region" evidence="2">
    <location>
        <begin position="72"/>
        <end position="100"/>
    </location>
</feature>